<organism evidence="2 3">
    <name type="scientific">Microvirga subterranea</name>
    <dbReference type="NCBI Taxonomy" id="186651"/>
    <lineage>
        <taxon>Bacteria</taxon>
        <taxon>Pseudomonadati</taxon>
        <taxon>Pseudomonadota</taxon>
        <taxon>Alphaproteobacteria</taxon>
        <taxon>Hyphomicrobiales</taxon>
        <taxon>Methylobacteriaceae</taxon>
        <taxon>Microvirga</taxon>
    </lineage>
</organism>
<sequence>MTAMVAERPVFENEEWLVTESGLEHKTTGYFIERESLANRRSDGLWTWPLQMAEKSWCAMRPFAEAFSRAASIYKVETSAELEQSFTLARQDVSAWPHGAKRNTPPAPLTKRTLHPMGPNPILWEPERGEKSVRDQDASGNGKGPRKHALKGARVFSAKARSSVSQADFARSTALAWRTSYRLEGTGTKLVRLLQAAWTMR</sequence>
<dbReference type="OrthoDB" id="8454975at2"/>
<dbReference type="RefSeq" id="WP_114770947.1">
    <property type="nucleotide sequence ID" value="NZ_QQBB01000006.1"/>
</dbReference>
<gene>
    <name evidence="2" type="ORF">DES45_10610</name>
</gene>
<proteinExistence type="predicted"/>
<evidence type="ECO:0000256" key="1">
    <source>
        <dbReference type="SAM" id="MobiDB-lite"/>
    </source>
</evidence>
<name>A0A370HHL7_9HYPH</name>
<reference evidence="2 3" key="1">
    <citation type="submission" date="2018-07" db="EMBL/GenBank/DDBJ databases">
        <title>Genomic Encyclopedia of Type Strains, Phase IV (KMG-IV): sequencing the most valuable type-strain genomes for metagenomic binning, comparative biology and taxonomic classification.</title>
        <authorList>
            <person name="Goeker M."/>
        </authorList>
    </citation>
    <scope>NUCLEOTIDE SEQUENCE [LARGE SCALE GENOMIC DNA]</scope>
    <source>
        <strain evidence="2 3">DSM 14364</strain>
    </source>
</reference>
<feature type="region of interest" description="Disordered" evidence="1">
    <location>
        <begin position="114"/>
        <end position="150"/>
    </location>
</feature>
<dbReference type="EMBL" id="QQBB01000006">
    <property type="protein sequence ID" value="RDI57698.1"/>
    <property type="molecule type" value="Genomic_DNA"/>
</dbReference>
<comment type="caution">
    <text evidence="2">The sequence shown here is derived from an EMBL/GenBank/DDBJ whole genome shotgun (WGS) entry which is preliminary data.</text>
</comment>
<accession>A0A370HHL7</accession>
<feature type="compositionally biased region" description="Basic and acidic residues" evidence="1">
    <location>
        <begin position="125"/>
        <end position="137"/>
    </location>
</feature>
<dbReference type="Proteomes" id="UP000254925">
    <property type="component" value="Unassembled WGS sequence"/>
</dbReference>
<keyword evidence="3" id="KW-1185">Reference proteome</keyword>
<dbReference type="AlphaFoldDB" id="A0A370HHL7"/>
<protein>
    <submittedName>
        <fullName evidence="2">Uncharacterized protein</fullName>
    </submittedName>
</protein>
<evidence type="ECO:0000313" key="3">
    <source>
        <dbReference type="Proteomes" id="UP000254925"/>
    </source>
</evidence>
<evidence type="ECO:0000313" key="2">
    <source>
        <dbReference type="EMBL" id="RDI57698.1"/>
    </source>
</evidence>